<feature type="region of interest" description="Disordered" evidence="1">
    <location>
        <begin position="311"/>
        <end position="351"/>
    </location>
</feature>
<gene>
    <name evidence="5" type="primary">LOC109474816</name>
</gene>
<dbReference type="InterPro" id="IPR011009">
    <property type="entry name" value="Kinase-like_dom_sf"/>
</dbReference>
<dbReference type="CDD" id="cd02677">
    <property type="entry name" value="MIT_SNX15"/>
    <property type="match status" value="1"/>
</dbReference>
<organism evidence="4 5">
    <name type="scientific">Branchiostoma belcheri</name>
    <name type="common">Amphioxus</name>
    <dbReference type="NCBI Taxonomy" id="7741"/>
    <lineage>
        <taxon>Eukaryota</taxon>
        <taxon>Metazoa</taxon>
        <taxon>Chordata</taxon>
        <taxon>Cephalochordata</taxon>
        <taxon>Leptocardii</taxon>
        <taxon>Amphioxiformes</taxon>
        <taxon>Branchiostomatidae</taxon>
        <taxon>Branchiostoma</taxon>
    </lineage>
</organism>
<dbReference type="KEGG" id="bbel:109474816"/>
<feature type="compositionally biased region" description="Polar residues" evidence="1">
    <location>
        <begin position="326"/>
        <end position="335"/>
    </location>
</feature>
<dbReference type="InterPro" id="IPR051866">
    <property type="entry name" value="Intracell_Sig-Traffick_Protein"/>
</dbReference>
<dbReference type="PROSITE" id="PS50011">
    <property type="entry name" value="PROTEIN_KINASE_DOM"/>
    <property type="match status" value="1"/>
</dbReference>
<feature type="region of interest" description="Disordered" evidence="1">
    <location>
        <begin position="1133"/>
        <end position="1232"/>
    </location>
</feature>
<protein>
    <submittedName>
        <fullName evidence="5">Ribosomal protein S6 kinase delta-1-like</fullName>
    </submittedName>
</protein>
<feature type="compositionally biased region" description="Polar residues" evidence="1">
    <location>
        <begin position="1003"/>
        <end position="1027"/>
    </location>
</feature>
<dbReference type="SMART" id="SM00220">
    <property type="entry name" value="S_TKc"/>
    <property type="match status" value="1"/>
</dbReference>
<dbReference type="SUPFAM" id="SSF116846">
    <property type="entry name" value="MIT domain"/>
    <property type="match status" value="1"/>
</dbReference>
<dbReference type="SUPFAM" id="SSF56112">
    <property type="entry name" value="Protein kinase-like (PK-like)"/>
    <property type="match status" value="1"/>
</dbReference>
<feature type="compositionally biased region" description="Polar residues" evidence="1">
    <location>
        <begin position="637"/>
        <end position="676"/>
    </location>
</feature>
<evidence type="ECO:0000313" key="4">
    <source>
        <dbReference type="Proteomes" id="UP000515135"/>
    </source>
</evidence>
<dbReference type="InterPro" id="IPR000719">
    <property type="entry name" value="Prot_kinase_dom"/>
</dbReference>
<dbReference type="GO" id="GO:0005524">
    <property type="term" value="F:ATP binding"/>
    <property type="evidence" value="ECO:0007669"/>
    <property type="project" value="InterPro"/>
</dbReference>
<dbReference type="RefSeq" id="XP_019630767.1">
    <property type="nucleotide sequence ID" value="XM_019775208.1"/>
</dbReference>
<dbReference type="Gene3D" id="3.30.200.20">
    <property type="entry name" value="Phosphorylase Kinase, domain 1"/>
    <property type="match status" value="1"/>
</dbReference>
<evidence type="ECO:0000259" key="3">
    <source>
        <dbReference type="PROSITE" id="PS50195"/>
    </source>
</evidence>
<dbReference type="InterPro" id="IPR036181">
    <property type="entry name" value="MIT_dom_sf"/>
</dbReference>
<dbReference type="InterPro" id="IPR007330">
    <property type="entry name" value="MIT_dom"/>
</dbReference>
<feature type="compositionally biased region" description="Polar residues" evidence="1">
    <location>
        <begin position="215"/>
        <end position="226"/>
    </location>
</feature>
<dbReference type="OrthoDB" id="1278353at2759"/>
<dbReference type="Gene3D" id="1.10.510.10">
    <property type="entry name" value="Transferase(Phosphotransferase) domain 1"/>
    <property type="match status" value="1"/>
</dbReference>
<evidence type="ECO:0000259" key="2">
    <source>
        <dbReference type="PROSITE" id="PS50011"/>
    </source>
</evidence>
<dbReference type="CDD" id="cd06881">
    <property type="entry name" value="PX_SNX15_like"/>
    <property type="match status" value="1"/>
</dbReference>
<feature type="region of interest" description="Disordered" evidence="1">
    <location>
        <begin position="1002"/>
        <end position="1044"/>
    </location>
</feature>
<feature type="domain" description="PX" evidence="3">
    <location>
        <begin position="9"/>
        <end position="132"/>
    </location>
</feature>
<feature type="compositionally biased region" description="Basic and acidic residues" evidence="1">
    <location>
        <begin position="871"/>
        <end position="886"/>
    </location>
</feature>
<feature type="domain" description="Protein kinase" evidence="2">
    <location>
        <begin position="1101"/>
        <end position="1433"/>
    </location>
</feature>
<feature type="region of interest" description="Disordered" evidence="1">
    <location>
        <begin position="871"/>
        <end position="968"/>
    </location>
</feature>
<feature type="region of interest" description="Disordered" evidence="1">
    <location>
        <begin position="155"/>
        <end position="184"/>
    </location>
</feature>
<sequence>MAGRKGKENDACIRWFDVSDPQLHEKGYTIYKVTLKTFPRGKADAESEVVVWRRYNDFKKLHKALYARYRNLARSEPFPTFAKAKIFGRFDEAVVEERRQSALQLLEFVGKIPYLANSSILQTFFEGGLQVDPEGEQQALKEAVLQPAIITSVPAGITQETEEDNKESPQQESAGSSEPSLGGVWLHKTADDNISLHSDDMTCSDDDATTFTDDSMPNTPLPSQDMSFFDPLNKKDLLALPEEQEEGGGEGTLRRSNSWLLRAMDECTELASGSSAEDADEGLTMRLPMEDAAIDDIASYVATVTVDNSCTTDSGMVEGPQHDDQSGSVDDSPTDTPWAPSRQDSFEERSRHWQGSVARAYLDSIRHRSRRESDQQGPVADETKSGADRVDGIVVSHTTPVPTHNRVRTLSGRSVGSFDLGAEMADYIHEAAQMIRLALENEACGSFEAAFGYYKSGVEMLLRGVQNDTNKTRREAVRRKTAQYLLRAEDLYNRQLPGTTVNSNRWATDSVDLDPVTAHLCGPTSDLQKYKVIGVVDKVALVIDMSTNNTYVIKVLQKDSGDHTCQKSVVPARIPYMVQLHCYYTTEHAVFLVLEYAAGGKLWSSISGYLHQHSTFGPDSGDFQERSLEEGLHASHGRTSSTVDHVSGTSSNKTLSPKRQPSLKSMDNPLTENGTSPEDLLLAQIDKELQLEKTTDDNKDAPAVDDDLMAGPEPVSSYVDLFHQYEKERDRASSFSSELASPVYGDEFVFDDRHRSTTALSSDSLISPVKLRDRDSSFLSDVGDVSTTLVQEDYSEEPTHSSSGTFLPSKIPKADMEVFSIESMEEEDLTSLLEQNKKNDEFRSIYDSVVVEESEMEGDPFALGEGEELGAEEKQHADSLKEKTENDQDIELSSHNDTGFNDENIHGMIKCVKQDSPEEGSESELNRSGGKRIVLEELESEGPSECSEQTNVTNKHDDGTKRDKETDSCRPTIIDASLNESEQEGDTILPSIGSLVLDGVGESSHTLSQPCETGTLSSTIPQSNPDSTGVPPAGEESNPLSEEQQKVLDKLMQMRPAGRKHSYKKGSYNIRVNPLEEMDREEEGEEVFQLEYPPVRLDIDPDDTPILNTGTFSTTVALEGDTKSCVMIHKDTTSSIPSLPVTPVKRRSSTGTSSGSKSPGYISPKLSPHQSPLKQTSSGGHRRTSGDSQREGLDSSDTNKAKEMHSREQSAGNRVLEENTRHVPDTSEQSPEQFNIYSGRRDESFMNEGEDVQARKRTTSVLFSHLDKSAKSFQGLTLPEPCVRQWAAEIVVALSKLHTRGIICRDLSPDNVLLSDRGHIRLTYFSQWTSVDRSFSWHSSEQLYVAPEVAGVFRVTPACDWWSLGALLFELLTGKTLLGCHPAGITSHTSLNIPEHVSTEARSLLQQLLQPNVSERLGSGIDGAEDIKAHPFFKDINWEELRE</sequence>
<evidence type="ECO:0000256" key="1">
    <source>
        <dbReference type="SAM" id="MobiDB-lite"/>
    </source>
</evidence>
<feature type="compositionally biased region" description="Low complexity" evidence="1">
    <location>
        <begin position="1149"/>
        <end position="1158"/>
    </location>
</feature>
<feature type="compositionally biased region" description="Polar residues" evidence="1">
    <location>
        <begin position="891"/>
        <end position="901"/>
    </location>
</feature>
<feature type="region of interest" description="Disordered" evidence="1">
    <location>
        <begin position="366"/>
        <end position="388"/>
    </location>
</feature>
<name>A0A6P4ZI58_BRABE</name>
<dbReference type="Gene3D" id="1.20.58.80">
    <property type="entry name" value="Phosphotransferase system, lactose/cellobiose-type IIA subunit"/>
    <property type="match status" value="1"/>
</dbReference>
<dbReference type="PANTHER" id="PTHR15508:SF8">
    <property type="entry name" value="LD24550P"/>
    <property type="match status" value="1"/>
</dbReference>
<dbReference type="SUPFAM" id="SSF64268">
    <property type="entry name" value="PX domain"/>
    <property type="match status" value="1"/>
</dbReference>
<dbReference type="InterPro" id="IPR001683">
    <property type="entry name" value="PX_dom"/>
</dbReference>
<dbReference type="GO" id="GO:0004672">
    <property type="term" value="F:protein kinase activity"/>
    <property type="evidence" value="ECO:0007669"/>
    <property type="project" value="InterPro"/>
</dbReference>
<evidence type="ECO:0000313" key="5">
    <source>
        <dbReference type="RefSeq" id="XP_019630767.1"/>
    </source>
</evidence>
<dbReference type="SMART" id="SM00745">
    <property type="entry name" value="MIT"/>
    <property type="match status" value="1"/>
</dbReference>
<feature type="region of interest" description="Disordered" evidence="1">
    <location>
        <begin position="632"/>
        <end position="676"/>
    </location>
</feature>
<dbReference type="GeneID" id="109474816"/>
<dbReference type="Pfam" id="PF00069">
    <property type="entry name" value="Pkinase"/>
    <property type="match status" value="1"/>
</dbReference>
<dbReference type="PROSITE" id="PS50195">
    <property type="entry name" value="PX"/>
    <property type="match status" value="1"/>
</dbReference>
<dbReference type="PANTHER" id="PTHR15508">
    <property type="entry name" value="RIBOSOMAL PROTEIN S6 KINASE"/>
    <property type="match status" value="1"/>
</dbReference>
<dbReference type="Gene3D" id="3.30.1520.10">
    <property type="entry name" value="Phox-like domain"/>
    <property type="match status" value="1"/>
</dbReference>
<accession>A0A6P4ZI58</accession>
<dbReference type="Proteomes" id="UP000515135">
    <property type="component" value="Unplaced"/>
</dbReference>
<dbReference type="SMART" id="SM00312">
    <property type="entry name" value="PX"/>
    <property type="match status" value="1"/>
</dbReference>
<feature type="compositionally biased region" description="Polar residues" evidence="1">
    <location>
        <begin position="1168"/>
        <end position="1179"/>
    </location>
</feature>
<feature type="compositionally biased region" description="Basic and acidic residues" evidence="1">
    <location>
        <begin position="954"/>
        <end position="968"/>
    </location>
</feature>
<reference evidence="5" key="1">
    <citation type="submission" date="2025-08" db="UniProtKB">
        <authorList>
            <consortium name="RefSeq"/>
        </authorList>
    </citation>
    <scope>IDENTIFICATION</scope>
    <source>
        <tissue evidence="5">Gonad</tissue>
    </source>
</reference>
<dbReference type="Pfam" id="PF04212">
    <property type="entry name" value="MIT"/>
    <property type="match status" value="1"/>
</dbReference>
<feature type="region of interest" description="Disordered" evidence="1">
    <location>
        <begin position="207"/>
        <end position="227"/>
    </location>
</feature>
<dbReference type="Pfam" id="PF00787">
    <property type="entry name" value="PX"/>
    <property type="match status" value="1"/>
</dbReference>
<dbReference type="GO" id="GO:0035091">
    <property type="term" value="F:phosphatidylinositol binding"/>
    <property type="evidence" value="ECO:0007669"/>
    <property type="project" value="InterPro"/>
</dbReference>
<keyword evidence="4" id="KW-1185">Reference proteome</keyword>
<feature type="compositionally biased region" description="Polar residues" evidence="1">
    <location>
        <begin position="168"/>
        <end position="179"/>
    </location>
</feature>
<dbReference type="InterPro" id="IPR036871">
    <property type="entry name" value="PX_dom_sf"/>
</dbReference>
<proteinExistence type="predicted"/>
<feature type="compositionally biased region" description="Basic and acidic residues" evidence="1">
    <location>
        <begin position="1215"/>
        <end position="1225"/>
    </location>
</feature>
<feature type="compositionally biased region" description="Basic and acidic residues" evidence="1">
    <location>
        <begin position="1184"/>
        <end position="1208"/>
    </location>
</feature>